<dbReference type="STRING" id="999630.TUZN_1746"/>
<evidence type="ECO:0000256" key="5">
    <source>
        <dbReference type="ARBA" id="ARBA00022989"/>
    </source>
</evidence>
<gene>
    <name evidence="8" type="ordered locus">TUZN_1746</name>
</gene>
<evidence type="ECO:0000313" key="8">
    <source>
        <dbReference type="EMBL" id="AEA13207.1"/>
    </source>
</evidence>
<dbReference type="InterPro" id="IPR002771">
    <property type="entry name" value="Multi_antbiot-R_MarC"/>
</dbReference>
<keyword evidence="6 7" id="KW-0472">Membrane</keyword>
<feature type="transmembrane region" description="Helical" evidence="7">
    <location>
        <begin position="132"/>
        <end position="151"/>
    </location>
</feature>
<dbReference type="AlphaFoldDB" id="F2L3G8"/>
<reference key="2">
    <citation type="submission" date="2011-03" db="EMBL/GenBank/DDBJ databases">
        <title>Complete genome sequence of the thermoacidophilic crenarchaeon Thermoproteus uzoniensis 768-20.</title>
        <authorList>
            <person name="Mardanov A.V."/>
            <person name="Gumerov V.M."/>
            <person name="Beletsky A.V."/>
            <person name="Prokofeva M.I."/>
            <person name="Bonch-Osmolovskaya E.A."/>
            <person name="Ravin N.V."/>
            <person name="Skryabin K.G."/>
        </authorList>
    </citation>
    <scope>NUCLEOTIDE SEQUENCE</scope>
    <source>
        <strain>768-20</strain>
    </source>
</reference>
<dbReference type="PANTHER" id="PTHR33508">
    <property type="entry name" value="UPF0056 MEMBRANE PROTEIN YHCE"/>
    <property type="match status" value="1"/>
</dbReference>
<keyword evidence="5 7" id="KW-1133">Transmembrane helix</keyword>
<dbReference type="GO" id="GO:0005886">
    <property type="term" value="C:plasma membrane"/>
    <property type="evidence" value="ECO:0007669"/>
    <property type="project" value="UniProtKB-SubCell"/>
</dbReference>
<dbReference type="eggNOG" id="arCOG01997">
    <property type="taxonomic scope" value="Archaea"/>
</dbReference>
<evidence type="ECO:0000256" key="1">
    <source>
        <dbReference type="ARBA" id="ARBA00004651"/>
    </source>
</evidence>
<evidence type="ECO:0000256" key="7">
    <source>
        <dbReference type="RuleBase" id="RU362048"/>
    </source>
</evidence>
<comment type="caution">
    <text evidence="7">Lacks conserved residue(s) required for the propagation of feature annotation.</text>
</comment>
<evidence type="ECO:0000256" key="4">
    <source>
        <dbReference type="ARBA" id="ARBA00022692"/>
    </source>
</evidence>
<evidence type="ECO:0000256" key="6">
    <source>
        <dbReference type="ARBA" id="ARBA00023136"/>
    </source>
</evidence>
<keyword evidence="9" id="KW-1185">Reference proteome</keyword>
<comment type="similarity">
    <text evidence="2 7">Belongs to the UPF0056 (MarC) family.</text>
</comment>
<feature type="transmembrane region" description="Helical" evidence="7">
    <location>
        <begin position="70"/>
        <end position="92"/>
    </location>
</feature>
<organism evidence="8 9">
    <name type="scientific">Thermoproteus uzoniensis (strain 768-20)</name>
    <dbReference type="NCBI Taxonomy" id="999630"/>
    <lineage>
        <taxon>Archaea</taxon>
        <taxon>Thermoproteota</taxon>
        <taxon>Thermoprotei</taxon>
        <taxon>Thermoproteales</taxon>
        <taxon>Thermoproteaceae</taxon>
        <taxon>Thermoproteus</taxon>
    </lineage>
</organism>
<keyword evidence="4 7" id="KW-0812">Transmembrane</keyword>
<dbReference type="RefSeq" id="WP_013680542.1">
    <property type="nucleotide sequence ID" value="NC_015315.1"/>
</dbReference>
<dbReference type="OrthoDB" id="10856at2157"/>
<dbReference type="Pfam" id="PF01914">
    <property type="entry name" value="MarC"/>
    <property type="match status" value="1"/>
</dbReference>
<dbReference type="PANTHER" id="PTHR33508:SF1">
    <property type="entry name" value="UPF0056 MEMBRANE PROTEIN YHCE"/>
    <property type="match status" value="1"/>
</dbReference>
<dbReference type="HOGENOM" id="CLU_079909_1_0_2"/>
<feature type="transmembrane region" description="Helical" evidence="7">
    <location>
        <begin position="43"/>
        <end position="64"/>
    </location>
</feature>
<dbReference type="KEGG" id="tuz:TUZN_1746"/>
<evidence type="ECO:0000313" key="9">
    <source>
        <dbReference type="Proteomes" id="UP000008138"/>
    </source>
</evidence>
<dbReference type="EMBL" id="CP002590">
    <property type="protein sequence ID" value="AEA13207.1"/>
    <property type="molecule type" value="Genomic_DNA"/>
</dbReference>
<protein>
    <recommendedName>
        <fullName evidence="7">UPF0056 membrane protein</fullName>
    </recommendedName>
</protein>
<dbReference type="Proteomes" id="UP000008138">
    <property type="component" value="Chromosome"/>
</dbReference>
<feature type="transmembrane region" description="Helical" evidence="7">
    <location>
        <begin position="104"/>
        <end position="126"/>
    </location>
</feature>
<name>F2L3G8_THEU7</name>
<accession>F2L3G8</accession>
<proteinExistence type="inferred from homology"/>
<evidence type="ECO:0000256" key="3">
    <source>
        <dbReference type="ARBA" id="ARBA00022475"/>
    </source>
</evidence>
<reference evidence="8 9" key="1">
    <citation type="journal article" date="2011" name="J. Bacteriol.">
        <title>Complete genome sequence of the thermoacidophilic crenarchaeon Thermoproteus uzoniensis 768-20.</title>
        <authorList>
            <person name="Mardanov A.V."/>
            <person name="Gumerov V.M."/>
            <person name="Beletsky A.V."/>
            <person name="Prokofeva M.I."/>
            <person name="Bonch-Osmolovskaya E.A."/>
            <person name="Ravin N.V."/>
            <person name="Skryabin K.G."/>
        </authorList>
    </citation>
    <scope>NUCLEOTIDE SEQUENCE [LARGE SCALE GENOMIC DNA]</scope>
    <source>
        <strain evidence="8 9">768-20</strain>
    </source>
</reference>
<feature type="transmembrane region" description="Helical" evidence="7">
    <location>
        <begin position="171"/>
        <end position="193"/>
    </location>
</feature>
<keyword evidence="3" id="KW-1003">Cell membrane</keyword>
<evidence type="ECO:0000256" key="2">
    <source>
        <dbReference type="ARBA" id="ARBA00009784"/>
    </source>
</evidence>
<sequence length="197" mass="20271">MTPLEFVEVVGQIYAIENPIGKLGIVGEMAMDRPQEFRKAVRAMAIAVIVLSSIFSLVGGPLLSALNIDIVGFKIAGGIIILSTSVITLVHGSTATLGGKLEEAAVVPLATPLIVGPGTMTTLILYSTIYGPAITLLGSLTASALSIATLYAGARLVKAVGPIPARALGRFMALIIATTGTELVLSGVSQYVARLRA</sequence>
<dbReference type="GeneID" id="10361260"/>
<comment type="subcellular location">
    <subcellularLocation>
        <location evidence="1 7">Cell membrane</location>
        <topology evidence="1 7">Multi-pass membrane protein</topology>
    </subcellularLocation>
</comment>